<dbReference type="InterPro" id="IPR029787">
    <property type="entry name" value="Nucleotide_cyclase"/>
</dbReference>
<dbReference type="Proteomes" id="UP000189733">
    <property type="component" value="Unassembled WGS sequence"/>
</dbReference>
<dbReference type="STRING" id="1121442.SAMN02745702_01561"/>
<dbReference type="Pfam" id="PF00990">
    <property type="entry name" value="GGDEF"/>
    <property type="match status" value="1"/>
</dbReference>
<dbReference type="FunFam" id="3.30.70.270:FF:000001">
    <property type="entry name" value="Diguanylate cyclase domain protein"/>
    <property type="match status" value="1"/>
</dbReference>
<dbReference type="SUPFAM" id="SSF55073">
    <property type="entry name" value="Nucleotide cyclase"/>
    <property type="match status" value="1"/>
</dbReference>
<evidence type="ECO:0000313" key="5">
    <source>
        <dbReference type="Proteomes" id="UP000189733"/>
    </source>
</evidence>
<dbReference type="EMBL" id="FUYA01000004">
    <property type="protein sequence ID" value="SKA71829.1"/>
    <property type="molecule type" value="Genomic_DNA"/>
</dbReference>
<name>A0A1T4W3W3_9BACT</name>
<evidence type="ECO:0000259" key="3">
    <source>
        <dbReference type="PROSITE" id="PS50887"/>
    </source>
</evidence>
<evidence type="ECO:0000256" key="2">
    <source>
        <dbReference type="ARBA" id="ARBA00034247"/>
    </source>
</evidence>
<dbReference type="InterPro" id="IPR050469">
    <property type="entry name" value="Diguanylate_Cyclase"/>
</dbReference>
<reference evidence="4 5" key="1">
    <citation type="submission" date="2017-02" db="EMBL/GenBank/DDBJ databases">
        <authorList>
            <person name="Peterson S.W."/>
        </authorList>
    </citation>
    <scope>NUCLEOTIDE SEQUENCE [LARGE SCALE GENOMIC DNA]</scope>
    <source>
        <strain evidence="4 5">DSM 18034</strain>
    </source>
</reference>
<dbReference type="Gene3D" id="3.30.70.270">
    <property type="match status" value="1"/>
</dbReference>
<feature type="domain" description="GGDEF" evidence="3">
    <location>
        <begin position="129"/>
        <end position="265"/>
    </location>
</feature>
<dbReference type="GO" id="GO:0052621">
    <property type="term" value="F:diguanylate cyclase activity"/>
    <property type="evidence" value="ECO:0007669"/>
    <property type="project" value="UniProtKB-EC"/>
</dbReference>
<dbReference type="EC" id="2.7.7.65" evidence="1"/>
<accession>A0A1T4W3W3</accession>
<dbReference type="PROSITE" id="PS50887">
    <property type="entry name" value="GGDEF"/>
    <property type="match status" value="1"/>
</dbReference>
<keyword evidence="5" id="KW-1185">Reference proteome</keyword>
<dbReference type="InterPro" id="IPR000160">
    <property type="entry name" value="GGDEF_dom"/>
</dbReference>
<dbReference type="PANTHER" id="PTHR45138">
    <property type="entry name" value="REGULATORY COMPONENTS OF SENSORY TRANSDUCTION SYSTEM"/>
    <property type="match status" value="1"/>
</dbReference>
<dbReference type="NCBIfam" id="TIGR00254">
    <property type="entry name" value="GGDEF"/>
    <property type="match status" value="1"/>
</dbReference>
<evidence type="ECO:0000313" key="4">
    <source>
        <dbReference type="EMBL" id="SKA71829.1"/>
    </source>
</evidence>
<gene>
    <name evidence="4" type="ORF">SAMN02745702_01561</name>
</gene>
<dbReference type="AlphaFoldDB" id="A0A1T4W3W3"/>
<proteinExistence type="predicted"/>
<evidence type="ECO:0000256" key="1">
    <source>
        <dbReference type="ARBA" id="ARBA00012528"/>
    </source>
</evidence>
<dbReference type="InterPro" id="IPR043128">
    <property type="entry name" value="Rev_trsase/Diguanyl_cyclase"/>
</dbReference>
<organism evidence="4 5">
    <name type="scientific">Desulfobaculum bizertense DSM 18034</name>
    <dbReference type="NCBI Taxonomy" id="1121442"/>
    <lineage>
        <taxon>Bacteria</taxon>
        <taxon>Pseudomonadati</taxon>
        <taxon>Thermodesulfobacteriota</taxon>
        <taxon>Desulfovibrionia</taxon>
        <taxon>Desulfovibrionales</taxon>
        <taxon>Desulfovibrionaceae</taxon>
        <taxon>Desulfobaculum</taxon>
    </lineage>
</organism>
<dbReference type="CDD" id="cd01949">
    <property type="entry name" value="GGDEF"/>
    <property type="match status" value="1"/>
</dbReference>
<protein>
    <recommendedName>
        <fullName evidence="1">diguanylate cyclase</fullName>
        <ecNumber evidence="1">2.7.7.65</ecNumber>
    </recommendedName>
</protein>
<dbReference type="SMART" id="SM00267">
    <property type="entry name" value="GGDEF"/>
    <property type="match status" value="1"/>
</dbReference>
<comment type="catalytic activity">
    <reaction evidence="2">
        <text>2 GTP = 3',3'-c-di-GMP + 2 diphosphate</text>
        <dbReference type="Rhea" id="RHEA:24898"/>
        <dbReference type="ChEBI" id="CHEBI:33019"/>
        <dbReference type="ChEBI" id="CHEBI:37565"/>
        <dbReference type="ChEBI" id="CHEBI:58805"/>
        <dbReference type="EC" id="2.7.7.65"/>
    </reaction>
</comment>
<sequence>MPKNKLNPTKYHVANAALLHELEGVRQLVLNSQKIPISREVSSKTLCLLHVYQGISLTQWGQLAKDNGLEDWIAFPFSQSKQPFLGLLQDTLVDLAYKTEHDPLTNLFNKRAFERSFRNEVERARRSSTSLSLIMLDIDDFKDINDKYGHAAGDNVLLELARILLTETRHYDISARVGGDEFSIILPGAGLLRARTMVDRLLTSIRNCRLFDSSTQQKIRFTCSAGIVTYKGMVDSNPPDLLLLADKALYQAKADGKNGVACAPLQDAVSTMQATLVDSNEKKFLFTGN</sequence>
<dbReference type="PANTHER" id="PTHR45138:SF9">
    <property type="entry name" value="DIGUANYLATE CYCLASE DGCM-RELATED"/>
    <property type="match status" value="1"/>
</dbReference>